<dbReference type="AlphaFoldDB" id="A0A9P9J1L3"/>
<evidence type="ECO:0000313" key="3">
    <source>
        <dbReference type="EMBL" id="KAH7138064.1"/>
    </source>
</evidence>
<dbReference type="PANTHER" id="PTHR35041:SF3">
    <property type="entry name" value="FORMYLMETHIONINE DEFORMYLASE-LIKE PROTEIN"/>
    <property type="match status" value="1"/>
</dbReference>
<comment type="caution">
    <text evidence="3">The sequence shown here is derived from an EMBL/GenBank/DDBJ whole genome shotgun (WGS) entry which is preliminary data.</text>
</comment>
<sequence length="659" mass="74358">MEMRTRPPNTGDGMRDSVHDEEFVLPALPSLGSPLGIDTVHTEDALLGPDTESHQPPENGEAALEPRRRNFKSPMLMFLFFLIGFAMSLAHCIVYPKLQGQIVGDAEAQEEKIRFGTAFAFLSQISLTASAWAAYTQWMWRTLKDQNITSEALNAAFEVDRSVLAFTNVEMVKKMRWGSVIALFTWCLLLPPFFTPATLVVYPSTNAETIQTPMPYPNIAYSKFGHKYAYSPPNTRDTTQFNDDTRRTFTGPRTPLNLVTMATASSGEILLIDIPHNNSAYSIDFFAPIVKCTDANTTETTVINKYLFETLDVTVGTVKETDNGYFAFVPTFNKTGHMNAESRPRQQTPAKATNELWMTFLRPILNSTGEREMQRIFQVCRLHNATYQLSISRDRGLQNITKSYTVHETVPFPLYTKIGEISDMALHAYSAFMWSLSDLLVGKFAWYQDIVAMNETDATAEGAAQWGVIDSGIQRTSLLGSLDLDAYFWFDEDRKLYRIQNYSLSDQRLRDKVIAGNRTLDVLIEELSANITVSLMSNRLLTESKLVSVNLTTNVNRYAYKPHGLFIPYALANLFVFVTLIACVYSYVVDGIMPGNTPLDFTRAASQSWLDLQLMVQIRFDNGSPYFLVRPHSLGGAPQWAQRAWQRIVTTWQVNGRRG</sequence>
<accession>A0A9P9J1L3</accession>
<feature type="transmembrane region" description="Helical" evidence="2">
    <location>
        <begin position="566"/>
        <end position="588"/>
    </location>
</feature>
<gene>
    <name evidence="3" type="ORF">B0J11DRAFT_513479</name>
</gene>
<feature type="transmembrane region" description="Helical" evidence="2">
    <location>
        <begin position="116"/>
        <end position="135"/>
    </location>
</feature>
<name>A0A9P9J1L3_9PLEO</name>
<feature type="transmembrane region" description="Helical" evidence="2">
    <location>
        <begin position="180"/>
        <end position="202"/>
    </location>
</feature>
<feature type="region of interest" description="Disordered" evidence="1">
    <location>
        <begin position="46"/>
        <end position="66"/>
    </location>
</feature>
<reference evidence="3" key="1">
    <citation type="journal article" date="2021" name="Nat. Commun.">
        <title>Genetic determinants of endophytism in the Arabidopsis root mycobiome.</title>
        <authorList>
            <person name="Mesny F."/>
            <person name="Miyauchi S."/>
            <person name="Thiergart T."/>
            <person name="Pickel B."/>
            <person name="Atanasova L."/>
            <person name="Karlsson M."/>
            <person name="Huettel B."/>
            <person name="Barry K.W."/>
            <person name="Haridas S."/>
            <person name="Chen C."/>
            <person name="Bauer D."/>
            <person name="Andreopoulos W."/>
            <person name="Pangilinan J."/>
            <person name="LaButti K."/>
            <person name="Riley R."/>
            <person name="Lipzen A."/>
            <person name="Clum A."/>
            <person name="Drula E."/>
            <person name="Henrissat B."/>
            <person name="Kohler A."/>
            <person name="Grigoriev I.V."/>
            <person name="Martin F.M."/>
            <person name="Hacquard S."/>
        </authorList>
    </citation>
    <scope>NUCLEOTIDE SEQUENCE</scope>
    <source>
        <strain evidence="3">MPI-CAGE-CH-0243</strain>
    </source>
</reference>
<proteinExistence type="predicted"/>
<keyword evidence="4" id="KW-1185">Reference proteome</keyword>
<protein>
    <submittedName>
        <fullName evidence="3">Uncharacterized protein</fullName>
    </submittedName>
</protein>
<evidence type="ECO:0000313" key="4">
    <source>
        <dbReference type="Proteomes" id="UP000700596"/>
    </source>
</evidence>
<organism evidence="3 4">
    <name type="scientific">Dendryphion nanum</name>
    <dbReference type="NCBI Taxonomy" id="256645"/>
    <lineage>
        <taxon>Eukaryota</taxon>
        <taxon>Fungi</taxon>
        <taxon>Dikarya</taxon>
        <taxon>Ascomycota</taxon>
        <taxon>Pezizomycotina</taxon>
        <taxon>Dothideomycetes</taxon>
        <taxon>Pleosporomycetidae</taxon>
        <taxon>Pleosporales</taxon>
        <taxon>Torulaceae</taxon>
        <taxon>Dendryphion</taxon>
    </lineage>
</organism>
<dbReference type="Proteomes" id="UP000700596">
    <property type="component" value="Unassembled WGS sequence"/>
</dbReference>
<evidence type="ECO:0000256" key="1">
    <source>
        <dbReference type="SAM" id="MobiDB-lite"/>
    </source>
</evidence>
<dbReference type="OrthoDB" id="5322539at2759"/>
<keyword evidence="2" id="KW-0472">Membrane</keyword>
<feature type="transmembrane region" description="Helical" evidence="2">
    <location>
        <begin position="76"/>
        <end position="96"/>
    </location>
</feature>
<keyword evidence="2" id="KW-0812">Transmembrane</keyword>
<keyword evidence="2" id="KW-1133">Transmembrane helix</keyword>
<dbReference type="PANTHER" id="PTHR35041">
    <property type="entry name" value="MEDIATOR OF RNA POLYMERASE II TRANSCRIPTION SUBUNIT 1"/>
    <property type="match status" value="1"/>
</dbReference>
<evidence type="ECO:0000256" key="2">
    <source>
        <dbReference type="SAM" id="Phobius"/>
    </source>
</evidence>
<dbReference type="EMBL" id="JAGMWT010000001">
    <property type="protein sequence ID" value="KAH7138064.1"/>
    <property type="molecule type" value="Genomic_DNA"/>
</dbReference>